<protein>
    <submittedName>
        <fullName evidence="2">Uncharacterized protein</fullName>
    </submittedName>
</protein>
<comment type="caution">
    <text evidence="2">The sequence shown here is derived from an EMBL/GenBank/DDBJ whole genome shotgun (WGS) entry which is preliminary data.</text>
</comment>
<feature type="region of interest" description="Disordered" evidence="1">
    <location>
        <begin position="58"/>
        <end position="82"/>
    </location>
</feature>
<dbReference type="VEuPathDB" id="FungiDB:CPUR_07364"/>
<evidence type="ECO:0000256" key="1">
    <source>
        <dbReference type="SAM" id="MobiDB-lite"/>
    </source>
</evidence>
<feature type="compositionally biased region" description="Basic and acidic residues" evidence="1">
    <location>
        <begin position="64"/>
        <end position="81"/>
    </location>
</feature>
<sequence>MKNCTQILSRSEQDIWYRLMKVKLRAEGIEYVIEQSLHEFAWIETVDSAPDEKACVVSITENSSTDKEERSSNGDTSKESDGIDQITSDIARLSGSFDVEKKEAYERADVLATAMILRYLGEEDRAFAITRKSAFALWAALKNKYSQPCYATASKYQEKMMMFTFKESRGIEANWSRLKQYRRRAENNNAALKDAFKDNFLYNIFQNSLPDVYENLLDVFMCHESFTVPEKINFLYQKECRLKLHQNESRSAIRDDSNDDEEAENLVRDGGQYGDRGNGRGGGQKDVHYNQSRRRRQSSASHDSTASQLICCLCESTRRPHDVVDCPYLEIVQELLAEYKKKEANKRASKKSNSKPSSRSKATF</sequence>
<dbReference type="AlphaFoldDB" id="M1WB66"/>
<feature type="compositionally biased region" description="Low complexity" evidence="1">
    <location>
        <begin position="354"/>
        <end position="364"/>
    </location>
</feature>
<organism evidence="2 3">
    <name type="scientific">Claviceps purpurea (strain 20.1)</name>
    <name type="common">Ergot fungus</name>
    <name type="synonym">Sphacelia segetum</name>
    <dbReference type="NCBI Taxonomy" id="1111077"/>
    <lineage>
        <taxon>Eukaryota</taxon>
        <taxon>Fungi</taxon>
        <taxon>Dikarya</taxon>
        <taxon>Ascomycota</taxon>
        <taxon>Pezizomycotina</taxon>
        <taxon>Sordariomycetes</taxon>
        <taxon>Hypocreomycetidae</taxon>
        <taxon>Hypocreales</taxon>
        <taxon>Clavicipitaceae</taxon>
        <taxon>Claviceps</taxon>
    </lineage>
</organism>
<gene>
    <name evidence="2" type="ORF">CPUR_07364</name>
</gene>
<proteinExistence type="predicted"/>
<dbReference type="EMBL" id="CAGA01000058">
    <property type="protein sequence ID" value="CCE33440.1"/>
    <property type="molecule type" value="Genomic_DNA"/>
</dbReference>
<accession>M1WB66</accession>
<name>M1WB66_CLAP2</name>
<evidence type="ECO:0000313" key="3">
    <source>
        <dbReference type="Proteomes" id="UP000016801"/>
    </source>
</evidence>
<keyword evidence="3" id="KW-1185">Reference proteome</keyword>
<feature type="region of interest" description="Disordered" evidence="1">
    <location>
        <begin position="249"/>
        <end position="302"/>
    </location>
</feature>
<feature type="region of interest" description="Disordered" evidence="1">
    <location>
        <begin position="342"/>
        <end position="364"/>
    </location>
</feature>
<evidence type="ECO:0000313" key="2">
    <source>
        <dbReference type="EMBL" id="CCE33440.1"/>
    </source>
</evidence>
<reference evidence="2 3" key="1">
    <citation type="journal article" date="2013" name="PLoS Genet.">
        <title>Plant-symbiotic fungi as chemical engineers: Multi-genome analysis of the Clavicipitaceae reveals dynamics of alkaloid loci.</title>
        <authorList>
            <person name="Schardl C.L."/>
            <person name="Young C.A."/>
            <person name="Hesse U."/>
            <person name="Amyotte S.G."/>
            <person name="Andreeva K."/>
            <person name="Calie P.J."/>
            <person name="Fleetwood D.J."/>
            <person name="Haws D.C."/>
            <person name="Moore N."/>
            <person name="Oeser B."/>
            <person name="Panaccione D.G."/>
            <person name="Schweri K.K."/>
            <person name="Voisey C.R."/>
            <person name="Farman M.L."/>
            <person name="Jaromczyk J.W."/>
            <person name="Roe B.A."/>
            <person name="O'Sullivan D.M."/>
            <person name="Scott B."/>
            <person name="Tudzynski P."/>
            <person name="An Z."/>
            <person name="Arnaoudova E.G."/>
            <person name="Bullock C.T."/>
            <person name="Charlton N.D."/>
            <person name="Chen L."/>
            <person name="Cox M."/>
            <person name="Dinkins R.D."/>
            <person name="Florea S."/>
            <person name="Glenn A.E."/>
            <person name="Gordon A."/>
            <person name="Gueldener U."/>
            <person name="Harris D.R."/>
            <person name="Hollin W."/>
            <person name="Jaromczyk J."/>
            <person name="Johnson R.D."/>
            <person name="Khan A.K."/>
            <person name="Leistner E."/>
            <person name="Leuchtmann A."/>
            <person name="Li C."/>
            <person name="Liu J."/>
            <person name="Liu J."/>
            <person name="Liu M."/>
            <person name="Mace W."/>
            <person name="Machado C."/>
            <person name="Nagabhyru P."/>
            <person name="Pan J."/>
            <person name="Schmid J."/>
            <person name="Sugawara K."/>
            <person name="Steiner U."/>
            <person name="Takach J.E."/>
            <person name="Tanaka E."/>
            <person name="Webb J.S."/>
            <person name="Wilson E.V."/>
            <person name="Wiseman J.L."/>
            <person name="Yoshida R."/>
            <person name="Zeng Z."/>
        </authorList>
    </citation>
    <scope>NUCLEOTIDE SEQUENCE [LARGE SCALE GENOMIC DNA]</scope>
    <source>
        <strain evidence="2 3">20.1</strain>
    </source>
</reference>
<feature type="compositionally biased region" description="Gly residues" evidence="1">
    <location>
        <begin position="271"/>
        <end position="282"/>
    </location>
</feature>
<dbReference type="Proteomes" id="UP000016801">
    <property type="component" value="Unassembled WGS sequence"/>
</dbReference>
<dbReference type="HOGENOM" id="CLU_760777_0_0_1"/>
<dbReference type="OrthoDB" id="10601239at2759"/>